<keyword evidence="7 16" id="KW-0732">Signal</keyword>
<dbReference type="Pfam" id="PF14670">
    <property type="entry name" value="FXa_inhibition"/>
    <property type="match status" value="1"/>
</dbReference>
<dbReference type="FunFam" id="1.10.640.10:FF:000001">
    <property type="entry name" value="Peroxidasin homolog"/>
    <property type="match status" value="1"/>
</dbReference>
<feature type="binding site" description="axial binding residue" evidence="13">
    <location>
        <position position="486"/>
    </location>
    <ligand>
        <name>heme b</name>
        <dbReference type="ChEBI" id="CHEBI:60344"/>
    </ligand>
    <ligandPart>
        <name>Fe</name>
        <dbReference type="ChEBI" id="CHEBI:18248"/>
    </ligandPart>
</feature>
<dbReference type="Gene3D" id="2.10.25.10">
    <property type="entry name" value="Laminin"/>
    <property type="match status" value="1"/>
</dbReference>
<dbReference type="GO" id="GO:0004447">
    <property type="term" value="F:iodide peroxidase activity"/>
    <property type="evidence" value="ECO:0007669"/>
    <property type="project" value="InterPro"/>
</dbReference>
<feature type="transmembrane region" description="Helical" evidence="15">
    <location>
        <begin position="844"/>
        <end position="869"/>
    </location>
</feature>
<dbReference type="PeroxiBase" id="4077">
    <property type="entry name" value="CintPOX"/>
</dbReference>
<dbReference type="InterPro" id="IPR001881">
    <property type="entry name" value="EGF-like_Ca-bd_dom"/>
</dbReference>
<dbReference type="GO" id="GO:0006979">
    <property type="term" value="P:response to oxidative stress"/>
    <property type="evidence" value="ECO:0007669"/>
    <property type="project" value="InterPro"/>
</dbReference>
<dbReference type="GeneID" id="445593"/>
<keyword evidence="9" id="KW-0560">Oxidoreductase</keyword>
<dbReference type="InterPro" id="IPR029589">
    <property type="entry name" value="TPO"/>
</dbReference>
<sequence>MWTKCIAVVLFCKLVFADEQYVFDETGYEGDEFAREALREAFQQVRRAIFRTDKSWSDEKVWRNPMTLFQYFKRPPSEESSDMAKAGDIYHCAFDIVHDKVSNRLSRFKRRVNVTDVLSSATIAELAKFSGCRANGVSPTCPDTCIDNMYRTHTGECNNKVNRYWGASNNPFVRWRPAQYENEFSTPIGWDSQRSYNGYQLPVVRKVSNDIMRTSNTRVTGDPLYSHMLVVWGQYIDHDLDFTPQSLSTSTFQGLTDCKKTCKNESPCYPMQVPSDDPRITTASCLPFFRSAAVCGTGDTSSLFHSIRPREQINAVTSFVDASTVYGSTDSLNRILRNLTNDDGLMKVNTMFKDGNWDYLPFDPNNPCVQDPFDASGVNIPCFHAGDGRVSEHLTLSAIHTVWVREHNRIARMLKSMNPHWSGEIIYQEARKIVGAYHQIVHWKEYVPKIIGPAGLRMMGNYTGYRENENPTVSNVFATAAFRFGHATISPQFRRLDENFNNHPQFPTILLHEAFFSPWRMIREGGMDPILRGLIGRPAKLIKADEMMHEELRDKLFALQNQVALDLASLNLQRGRDHALPLYNDWREECGLARANNFSDLAGEIKDKAIRDKLEALYGHPGNIDLWLAGLSEDLMDGSRGGPVFTCLLARQFKFLRNGDRFYYENPNVFTPNQVTALNRLSFARVLCDNSGLTRVQPDLFMLRDTSQFVDCANIPNLDLSQWREDPAVGTCGTPPSISNGWWKKCGGGVSYRCMSGYQLAGPNEVQCMNSAFTAIPSCVDINECDAQNGGCSDRCMNTAGSYICVCNDDRMLGSDGKTCMATTVQVTPSPAVMGVTATTPANVTAIVVGSILGAAIFLAFCVICYLVYKNTKLHTKSKYHNTGKFSLSDPSAYDNPSAVMDNDSQTKM</sequence>
<name>Q9XXZ7_CIOIN</name>
<keyword evidence="6 13" id="KW-0479">Metal-binding</keyword>
<dbReference type="PROSITE" id="PS50292">
    <property type="entry name" value="PEROXIDASE_3"/>
    <property type="match status" value="1"/>
</dbReference>
<evidence type="ECO:0000256" key="9">
    <source>
        <dbReference type="ARBA" id="ARBA00023002"/>
    </source>
</evidence>
<evidence type="ECO:0000256" key="1">
    <source>
        <dbReference type="ARBA" id="ARBA00001970"/>
    </source>
</evidence>
<dbReference type="Gene3D" id="2.10.70.10">
    <property type="entry name" value="Complement Module, domain 1"/>
    <property type="match status" value="1"/>
</dbReference>
<evidence type="ECO:0000256" key="11">
    <source>
        <dbReference type="ARBA" id="ARBA00023157"/>
    </source>
</evidence>
<evidence type="ECO:0000256" key="3">
    <source>
        <dbReference type="ARBA" id="ARBA00022536"/>
    </source>
</evidence>
<evidence type="ECO:0000256" key="4">
    <source>
        <dbReference type="ARBA" id="ARBA00022617"/>
    </source>
</evidence>
<dbReference type="SUPFAM" id="SSF57535">
    <property type="entry name" value="Complement control module/SCR domain"/>
    <property type="match status" value="1"/>
</dbReference>
<dbReference type="OrthoDB" id="823504at2759"/>
<dbReference type="SUPFAM" id="SSF57196">
    <property type="entry name" value="EGF/Laminin"/>
    <property type="match status" value="1"/>
</dbReference>
<dbReference type="InterPro" id="IPR018097">
    <property type="entry name" value="EGF_Ca-bd_CS"/>
</dbReference>
<keyword evidence="18" id="KW-0575">Peroxidase</keyword>
<keyword evidence="8 15" id="KW-1133">Transmembrane helix</keyword>
<dbReference type="InterPro" id="IPR010255">
    <property type="entry name" value="Haem_peroxidase_sf"/>
</dbReference>
<dbReference type="InterPro" id="IPR019791">
    <property type="entry name" value="Haem_peroxidase_animal"/>
</dbReference>
<dbReference type="SUPFAM" id="SSF48113">
    <property type="entry name" value="Heme-dependent peroxidases"/>
    <property type="match status" value="1"/>
</dbReference>
<dbReference type="PANTHER" id="PTHR11475">
    <property type="entry name" value="OXIDASE/PEROXIDASE"/>
    <property type="match status" value="1"/>
</dbReference>
<dbReference type="GO" id="GO:0006590">
    <property type="term" value="P:thyroid hormone generation"/>
    <property type="evidence" value="ECO:0007669"/>
    <property type="project" value="InterPro"/>
</dbReference>
<dbReference type="InterPro" id="IPR000436">
    <property type="entry name" value="Sushi_SCR_CCP_dom"/>
</dbReference>
<accession>Q9XXZ7</accession>
<comment type="similarity">
    <text evidence="12">Belongs to the peroxidase family. XPO subfamily.</text>
</comment>
<comment type="caution">
    <text evidence="14">Lacks conserved residue(s) required for the propagation of feature annotation.</text>
</comment>
<dbReference type="PANTHER" id="PTHR11475:SF121">
    <property type="entry name" value="THYROID PEROXIDASE-LIKE"/>
    <property type="match status" value="1"/>
</dbReference>
<keyword evidence="10 13" id="KW-0408">Iron</keyword>
<evidence type="ECO:0000256" key="10">
    <source>
        <dbReference type="ARBA" id="ARBA00023004"/>
    </source>
</evidence>
<dbReference type="InterPro" id="IPR000152">
    <property type="entry name" value="EGF-type_Asp/Asn_hydroxyl_site"/>
</dbReference>
<dbReference type="CDD" id="cd09825">
    <property type="entry name" value="thyroid_peroxidase"/>
    <property type="match status" value="1"/>
</dbReference>
<keyword evidence="15" id="KW-0472">Membrane</keyword>
<dbReference type="EMBL" id="AB022196">
    <property type="protein sequence ID" value="BAA76688.1"/>
    <property type="molecule type" value="mRNA"/>
</dbReference>
<keyword evidence="5 14" id="KW-0768">Sushi</keyword>
<evidence type="ECO:0000313" key="18">
    <source>
        <dbReference type="EMBL" id="BAA76688.1"/>
    </source>
</evidence>
<evidence type="ECO:0000256" key="5">
    <source>
        <dbReference type="ARBA" id="ARBA00022659"/>
    </source>
</evidence>
<dbReference type="PRINTS" id="PR00457">
    <property type="entry name" value="ANPEROXIDASE"/>
</dbReference>
<keyword evidence="15" id="KW-0812">Transmembrane</keyword>
<keyword evidence="11" id="KW-1015">Disulfide bond</keyword>
<evidence type="ECO:0000256" key="15">
    <source>
        <dbReference type="SAM" id="Phobius"/>
    </source>
</evidence>
<dbReference type="KEGG" id="cin:445593"/>
<dbReference type="GO" id="GO:0005509">
    <property type="term" value="F:calcium ion binding"/>
    <property type="evidence" value="ECO:0007669"/>
    <property type="project" value="InterPro"/>
</dbReference>
<evidence type="ECO:0000256" key="7">
    <source>
        <dbReference type="ARBA" id="ARBA00022729"/>
    </source>
</evidence>
<comment type="subcellular location">
    <subcellularLocation>
        <location evidence="2">Membrane</location>
        <topology evidence="2">Single-pass type I membrane protein</topology>
    </subcellularLocation>
</comment>
<dbReference type="RefSeq" id="NP_001027595.1">
    <property type="nucleotide sequence ID" value="NM_001032423.1"/>
</dbReference>
<dbReference type="GO" id="GO:0020037">
    <property type="term" value="F:heme binding"/>
    <property type="evidence" value="ECO:0007669"/>
    <property type="project" value="InterPro"/>
</dbReference>
<evidence type="ECO:0000259" key="17">
    <source>
        <dbReference type="PROSITE" id="PS50923"/>
    </source>
</evidence>
<dbReference type="Gene3D" id="1.10.640.10">
    <property type="entry name" value="Haem peroxidase domain superfamily, animal type"/>
    <property type="match status" value="1"/>
</dbReference>
<feature type="domain" description="Sushi" evidence="17">
    <location>
        <begin position="730"/>
        <end position="781"/>
    </location>
</feature>
<dbReference type="PROSITE" id="PS50923">
    <property type="entry name" value="SUSHI"/>
    <property type="match status" value="1"/>
</dbReference>
<feature type="signal peptide" evidence="16">
    <location>
        <begin position="1"/>
        <end position="17"/>
    </location>
</feature>
<evidence type="ECO:0000256" key="16">
    <source>
        <dbReference type="SAM" id="SignalP"/>
    </source>
</evidence>
<dbReference type="GO" id="GO:0016020">
    <property type="term" value="C:membrane"/>
    <property type="evidence" value="ECO:0007669"/>
    <property type="project" value="UniProtKB-SubCell"/>
</dbReference>
<evidence type="ECO:0000256" key="14">
    <source>
        <dbReference type="PROSITE-ProRule" id="PRU00302"/>
    </source>
</evidence>
<dbReference type="PROSITE" id="PS00010">
    <property type="entry name" value="ASX_HYDROXYL"/>
    <property type="match status" value="1"/>
</dbReference>
<dbReference type="PROSITE" id="PS01187">
    <property type="entry name" value="EGF_CA"/>
    <property type="match status" value="1"/>
</dbReference>
<organism evidence="18">
    <name type="scientific">Ciona intestinalis</name>
    <name type="common">Transparent sea squirt</name>
    <name type="synonym">Ascidia intestinalis</name>
    <dbReference type="NCBI Taxonomy" id="7719"/>
    <lineage>
        <taxon>Eukaryota</taxon>
        <taxon>Metazoa</taxon>
        <taxon>Chordata</taxon>
        <taxon>Tunicata</taxon>
        <taxon>Ascidiacea</taxon>
        <taxon>Phlebobranchia</taxon>
        <taxon>Cionidae</taxon>
        <taxon>Ciona</taxon>
    </lineage>
</organism>
<dbReference type="Pfam" id="PF03098">
    <property type="entry name" value="An_peroxidase"/>
    <property type="match status" value="1"/>
</dbReference>
<keyword evidence="3" id="KW-0245">EGF-like domain</keyword>
<accession>A0A1W2VN12</accession>
<dbReference type="InterPro" id="IPR037120">
    <property type="entry name" value="Haem_peroxidase_sf_animal"/>
</dbReference>
<evidence type="ECO:0000256" key="13">
    <source>
        <dbReference type="PIRSR" id="PIRSR619791-2"/>
    </source>
</evidence>
<dbReference type="SMART" id="SM00179">
    <property type="entry name" value="EGF_CA"/>
    <property type="match status" value="1"/>
</dbReference>
<evidence type="ECO:0000256" key="12">
    <source>
        <dbReference type="ARBA" id="ARBA00061342"/>
    </source>
</evidence>
<feature type="chain" id="PRO_5010392869" evidence="16">
    <location>
        <begin position="18"/>
        <end position="909"/>
    </location>
</feature>
<dbReference type="CDD" id="cd00054">
    <property type="entry name" value="EGF_CA"/>
    <property type="match status" value="1"/>
</dbReference>
<reference evidence="18" key="1">
    <citation type="submission" date="1999-01" db="EMBL/GenBank/DDBJ databases">
        <title>Ascidian homologue of the mammalian thyroid peroxidase genes are expressed in the thyroid equivalent region of endostyle.</title>
        <authorList>
            <person name="Ogasawara M."/>
            <person name="Di Lauro R."/>
            <person name="Satoh N."/>
        </authorList>
    </citation>
    <scope>NUCLEOTIDE SEQUENCE</scope>
    <source>
        <tissue evidence="18">Endostyle</tissue>
    </source>
</reference>
<keyword evidence="4 13" id="KW-0349">Heme</keyword>
<evidence type="ECO:0000256" key="8">
    <source>
        <dbReference type="ARBA" id="ARBA00022989"/>
    </source>
</evidence>
<evidence type="ECO:0000256" key="6">
    <source>
        <dbReference type="ARBA" id="ARBA00022723"/>
    </source>
</evidence>
<comment type="cofactor">
    <cofactor evidence="1">
        <name>heme b</name>
        <dbReference type="ChEBI" id="CHEBI:60344"/>
    </cofactor>
</comment>
<proteinExistence type="evidence at transcript level"/>
<dbReference type="AlphaFoldDB" id="Q9XXZ7"/>
<evidence type="ECO:0000256" key="2">
    <source>
        <dbReference type="ARBA" id="ARBA00004479"/>
    </source>
</evidence>
<protein>
    <submittedName>
        <fullName evidence="18">Homologue of mammlian thyroid peroxidase</fullName>
    </submittedName>
</protein>
<dbReference type="CDD" id="cd00033">
    <property type="entry name" value="CCP"/>
    <property type="match status" value="1"/>
</dbReference>
<dbReference type="InterPro" id="IPR035976">
    <property type="entry name" value="Sushi/SCR/CCP_sf"/>
</dbReference>